<dbReference type="AlphaFoldDB" id="A0AA39ZX38"/>
<protein>
    <submittedName>
        <fullName evidence="1">Uncharacterized protein</fullName>
    </submittedName>
</protein>
<sequence length="256" mass="27952">MGLDGFKKSSLRNGDSTVRNFLFASQCVAPTWGGPVGSLGRLVRAPWAAGTVRNSPFAVRWHRAQTGHRKGGCAGVGLPQLVELAVPPSGSHQALVRACSLPNLAIDGRLTQVTSFGPRSPLVPWGAFVSFPAGLAHLPPKEKRKEIHSGPPNVSGRVDRYQRTANGLLLLGYCSFSGVFDKKQNALGVCLRQARKHKLISTGLFFKFFFIFFRLSLPSSPCRFIRRATKCIHTNRTPQGTCKARIGFSMWMSGNF</sequence>
<evidence type="ECO:0000313" key="2">
    <source>
        <dbReference type="Proteomes" id="UP001172102"/>
    </source>
</evidence>
<organism evidence="1 2">
    <name type="scientific">Lasiosphaeris hirsuta</name>
    <dbReference type="NCBI Taxonomy" id="260670"/>
    <lineage>
        <taxon>Eukaryota</taxon>
        <taxon>Fungi</taxon>
        <taxon>Dikarya</taxon>
        <taxon>Ascomycota</taxon>
        <taxon>Pezizomycotina</taxon>
        <taxon>Sordariomycetes</taxon>
        <taxon>Sordariomycetidae</taxon>
        <taxon>Sordariales</taxon>
        <taxon>Lasiosphaeriaceae</taxon>
        <taxon>Lasiosphaeris</taxon>
    </lineage>
</organism>
<evidence type="ECO:0000313" key="1">
    <source>
        <dbReference type="EMBL" id="KAK0705272.1"/>
    </source>
</evidence>
<keyword evidence="2" id="KW-1185">Reference proteome</keyword>
<dbReference type="EMBL" id="JAUKUA010000007">
    <property type="protein sequence ID" value="KAK0705272.1"/>
    <property type="molecule type" value="Genomic_DNA"/>
</dbReference>
<name>A0AA39ZX38_9PEZI</name>
<reference evidence="1" key="1">
    <citation type="submission" date="2023-06" db="EMBL/GenBank/DDBJ databases">
        <title>Genome-scale phylogeny and comparative genomics of the fungal order Sordariales.</title>
        <authorList>
            <consortium name="Lawrence Berkeley National Laboratory"/>
            <person name="Hensen N."/>
            <person name="Bonometti L."/>
            <person name="Westerberg I."/>
            <person name="Brannstrom I.O."/>
            <person name="Guillou S."/>
            <person name="Cros-Aarteil S."/>
            <person name="Calhoun S."/>
            <person name="Haridas S."/>
            <person name="Kuo A."/>
            <person name="Mondo S."/>
            <person name="Pangilinan J."/>
            <person name="Riley R."/>
            <person name="Labutti K."/>
            <person name="Andreopoulos B."/>
            <person name="Lipzen A."/>
            <person name="Chen C."/>
            <person name="Yanf M."/>
            <person name="Daum C."/>
            <person name="Ng V."/>
            <person name="Clum A."/>
            <person name="Steindorff A."/>
            <person name="Ohm R."/>
            <person name="Martin F."/>
            <person name="Silar P."/>
            <person name="Natvig D."/>
            <person name="Lalanne C."/>
            <person name="Gautier V."/>
            <person name="Ament-Velasquez S.L."/>
            <person name="Kruys A."/>
            <person name="Hutchinson M.I."/>
            <person name="Powell A.J."/>
            <person name="Barry K."/>
            <person name="Miller A.N."/>
            <person name="Grigoriev I.V."/>
            <person name="Debuchy R."/>
            <person name="Gladieux P."/>
            <person name="Thoren M.H."/>
            <person name="Johannesson H."/>
        </authorList>
    </citation>
    <scope>NUCLEOTIDE SEQUENCE</scope>
    <source>
        <strain evidence="1">SMH4607-1</strain>
    </source>
</reference>
<accession>A0AA39ZX38</accession>
<dbReference type="Proteomes" id="UP001172102">
    <property type="component" value="Unassembled WGS sequence"/>
</dbReference>
<comment type="caution">
    <text evidence="1">The sequence shown here is derived from an EMBL/GenBank/DDBJ whole genome shotgun (WGS) entry which is preliminary data.</text>
</comment>
<gene>
    <name evidence="1" type="ORF">B0H67DRAFT_377444</name>
</gene>
<proteinExistence type="predicted"/>